<sequence length="80" mass="8390">MSGRGQAISARRSRTIASTTWSGIGCAAVNRMVPLDSEEPSSSEATASTTGGLNGWADRWFLLDVNPISGLPPDRKAAMP</sequence>
<accession>A0A346XRU8</accession>
<organism evidence="1 2">
    <name type="scientific">Euzebya pacifica</name>
    <dbReference type="NCBI Taxonomy" id="1608957"/>
    <lineage>
        <taxon>Bacteria</taxon>
        <taxon>Bacillati</taxon>
        <taxon>Actinomycetota</taxon>
        <taxon>Nitriliruptoria</taxon>
        <taxon>Euzebyales</taxon>
    </lineage>
</organism>
<evidence type="ECO:0000313" key="2">
    <source>
        <dbReference type="Proteomes" id="UP000264006"/>
    </source>
</evidence>
<dbReference type="PROSITE" id="PS51257">
    <property type="entry name" value="PROKAR_LIPOPROTEIN"/>
    <property type="match status" value="1"/>
</dbReference>
<reference evidence="1 2" key="1">
    <citation type="submission" date="2018-09" db="EMBL/GenBank/DDBJ databases">
        <title>Complete genome sequence of Euzebya sp. DY32-46 isolated from seawater of Pacific Ocean.</title>
        <authorList>
            <person name="Xu L."/>
            <person name="Wu Y.-H."/>
            <person name="Xu X.-W."/>
        </authorList>
    </citation>
    <scope>NUCLEOTIDE SEQUENCE [LARGE SCALE GENOMIC DNA]</scope>
    <source>
        <strain evidence="1 2">DY32-46</strain>
    </source>
</reference>
<evidence type="ECO:0000313" key="1">
    <source>
        <dbReference type="EMBL" id="AXV04945.1"/>
    </source>
</evidence>
<keyword evidence="2" id="KW-1185">Reference proteome</keyword>
<dbReference type="KEGG" id="euz:DVS28_a0237"/>
<dbReference type="Proteomes" id="UP000264006">
    <property type="component" value="Chromosome"/>
</dbReference>
<dbReference type="AlphaFoldDB" id="A0A346XRU8"/>
<proteinExistence type="predicted"/>
<protein>
    <submittedName>
        <fullName evidence="1">Uncharacterized protein</fullName>
    </submittedName>
</protein>
<dbReference type="EMBL" id="CP031165">
    <property type="protein sequence ID" value="AXV04945.1"/>
    <property type="molecule type" value="Genomic_DNA"/>
</dbReference>
<gene>
    <name evidence="1" type="ORF">DVS28_a0237</name>
</gene>
<name>A0A346XRU8_9ACTN</name>